<dbReference type="KEGG" id="llo:LLO_1974"/>
<sequence>MGVSSSSYSAWLKGSESSRIQEDKRLAQTLRDEFLQSRQTYGVPRLQQALRKLGKYHGKARIKRLMQQEGLKPKAARRFKVTTDSRHSKPVAENILGRQFNPVAINTAWASDITYIHTDEGWLYLATVIDLFNRKIVGWSMGTRLVTSLIEDALIMAIHCNNPPNGVIHHSDRGSQYCSNAYQSLLKEHGFICSMSGSGNCYDNAVMESFYHTLKVEMIYGEQYKTRKDAQLALFDYIEVFYNRQRIHSTLGFQTPNDFRLVA</sequence>
<dbReference type="NCBIfam" id="NF033516">
    <property type="entry name" value="transpos_IS3"/>
    <property type="match status" value="1"/>
</dbReference>
<dbReference type="InterPro" id="IPR036397">
    <property type="entry name" value="RNaseH_sf"/>
</dbReference>
<protein>
    <submittedName>
        <fullName evidence="2">IS3 element protein InsF</fullName>
    </submittedName>
</protein>
<dbReference type="InterPro" id="IPR001584">
    <property type="entry name" value="Integrase_cat-core"/>
</dbReference>
<dbReference type="Pfam" id="PF00665">
    <property type="entry name" value="rve"/>
    <property type="match status" value="1"/>
</dbReference>
<proteinExistence type="predicted"/>
<dbReference type="Gene3D" id="3.30.420.10">
    <property type="entry name" value="Ribonuclease H-like superfamily/Ribonuclease H"/>
    <property type="match status" value="1"/>
</dbReference>
<dbReference type="Pfam" id="PF13333">
    <property type="entry name" value="rve_2"/>
    <property type="match status" value="1"/>
</dbReference>
<dbReference type="STRING" id="661367.LLO_1974"/>
<evidence type="ECO:0000259" key="1">
    <source>
        <dbReference type="PROSITE" id="PS50994"/>
    </source>
</evidence>
<dbReference type="PANTHER" id="PTHR46889:SF4">
    <property type="entry name" value="TRANSPOSASE INSO FOR INSERTION SEQUENCE ELEMENT IS911B-RELATED"/>
    <property type="match status" value="1"/>
</dbReference>
<accession>D3HIX7</accession>
<dbReference type="AlphaFoldDB" id="D3HIX7"/>
<name>D3HIX7_LEGLN</name>
<dbReference type="SUPFAM" id="SSF53098">
    <property type="entry name" value="Ribonuclease H-like"/>
    <property type="match status" value="1"/>
</dbReference>
<dbReference type="Proteomes" id="UP000001060">
    <property type="component" value="Chromosome"/>
</dbReference>
<dbReference type="eggNOG" id="COG2801">
    <property type="taxonomic scope" value="Bacteria"/>
</dbReference>
<dbReference type="InterPro" id="IPR025948">
    <property type="entry name" value="HTH-like_dom"/>
</dbReference>
<dbReference type="EMBL" id="FN650140">
    <property type="protein sequence ID" value="CBJ12357.1"/>
    <property type="molecule type" value="Genomic_DNA"/>
</dbReference>
<dbReference type="HOGENOM" id="CLU_027402_4_2_6"/>
<keyword evidence="3" id="KW-1185">Reference proteome</keyword>
<dbReference type="GO" id="GO:0003676">
    <property type="term" value="F:nucleic acid binding"/>
    <property type="evidence" value="ECO:0007669"/>
    <property type="project" value="InterPro"/>
</dbReference>
<dbReference type="PROSITE" id="PS50994">
    <property type="entry name" value="INTEGRASE"/>
    <property type="match status" value="1"/>
</dbReference>
<dbReference type="InterPro" id="IPR048020">
    <property type="entry name" value="Transpos_IS3"/>
</dbReference>
<reference evidence="2 3" key="1">
    <citation type="journal article" date="2010" name="PLoS Genet.">
        <title>Analysis of the Legionella longbeachae genome and transcriptome uncovers unique strategies to cause Legionnaires' disease.</title>
        <authorList>
            <person name="Cazalet C."/>
            <person name="Gomez-Valero L."/>
            <person name="Rusniok C."/>
            <person name="Lomma M."/>
            <person name="Dervins-Ravault D."/>
            <person name="Newton H."/>
            <person name="Sansom F."/>
            <person name="Jarraud S."/>
            <person name="Zidane N."/>
            <person name="Ma L."/>
            <person name="Bouchier C."/>
            <person name="Etienne J."/>
            <person name="Hartland E."/>
            <person name="Buchrieser C."/>
        </authorList>
    </citation>
    <scope>NUCLEOTIDE SEQUENCE [LARGE SCALE GENOMIC DNA]</scope>
    <source>
        <strain evidence="2 3">NSW150</strain>
    </source>
</reference>
<evidence type="ECO:0000313" key="3">
    <source>
        <dbReference type="Proteomes" id="UP000001060"/>
    </source>
</evidence>
<feature type="domain" description="Integrase catalytic" evidence="1">
    <location>
        <begin position="98"/>
        <end position="263"/>
    </location>
</feature>
<gene>
    <name evidence="2" type="primary">insF</name>
    <name evidence="2" type="ordered locus">LLO_1974</name>
</gene>
<dbReference type="InterPro" id="IPR012337">
    <property type="entry name" value="RNaseH-like_sf"/>
</dbReference>
<dbReference type="Pfam" id="PF13276">
    <property type="entry name" value="HTH_21"/>
    <property type="match status" value="1"/>
</dbReference>
<dbReference type="InterPro" id="IPR050900">
    <property type="entry name" value="Transposase_IS3/IS150/IS904"/>
</dbReference>
<organism evidence="2 3">
    <name type="scientific">Legionella longbeachae serogroup 1 (strain NSW150)</name>
    <dbReference type="NCBI Taxonomy" id="661367"/>
    <lineage>
        <taxon>Bacteria</taxon>
        <taxon>Pseudomonadati</taxon>
        <taxon>Pseudomonadota</taxon>
        <taxon>Gammaproteobacteria</taxon>
        <taxon>Legionellales</taxon>
        <taxon>Legionellaceae</taxon>
        <taxon>Legionella</taxon>
    </lineage>
</organism>
<dbReference type="GO" id="GO:0015074">
    <property type="term" value="P:DNA integration"/>
    <property type="evidence" value="ECO:0007669"/>
    <property type="project" value="InterPro"/>
</dbReference>
<dbReference type="PANTHER" id="PTHR46889">
    <property type="entry name" value="TRANSPOSASE INSF FOR INSERTION SEQUENCE IS3B-RELATED"/>
    <property type="match status" value="1"/>
</dbReference>
<evidence type="ECO:0000313" key="2">
    <source>
        <dbReference type="EMBL" id="CBJ12357.1"/>
    </source>
</evidence>